<evidence type="ECO:0000256" key="6">
    <source>
        <dbReference type="ARBA" id="ARBA00023136"/>
    </source>
</evidence>
<evidence type="ECO:0000256" key="7">
    <source>
        <dbReference type="RuleBase" id="RU363058"/>
    </source>
</evidence>
<gene>
    <name evidence="9" type="ORF">B0T23DRAFT_47067</name>
</gene>
<dbReference type="GO" id="GO:0005315">
    <property type="term" value="F:phosphate transmembrane transporter activity"/>
    <property type="evidence" value="ECO:0007669"/>
    <property type="project" value="InterPro"/>
</dbReference>
<feature type="region of interest" description="Disordered" evidence="8">
    <location>
        <begin position="297"/>
        <end position="361"/>
    </location>
</feature>
<dbReference type="EMBL" id="JAULSX010000010">
    <property type="protein sequence ID" value="KAK3485413.1"/>
    <property type="molecule type" value="Genomic_DNA"/>
</dbReference>
<dbReference type="GO" id="GO:0016020">
    <property type="term" value="C:membrane"/>
    <property type="evidence" value="ECO:0007669"/>
    <property type="project" value="UniProtKB-SubCell"/>
</dbReference>
<sequence>MVLHQFDYLLAIGTIFAALDAWNIGANDVANSWATSVASRSVTYLQAMILGSIMEFAGSVGVGARVADTIRTKVVDTTLFANDPALLMLGMVCAVVASSLYLTMATRFGLPVSTTHSIMGGVIGMGVAAVGADGIQWVGSGINDGVVSVFLAWVIAPGLAGAFASIIFLITKYGVLLRSNPVYKAFAVVPIYFGITASLLCMLLLWKGGSYKVTLSNAEIAGTIVGVGAAWGLVVTIFLMPWLYRVVILEDWQLRFWHIPLGPLLLRRGEVPPPPADGSGVVQDFYAGRLTKEQLAARRAAQTGDSEMAAGAVTSSTSNPLAPTDGEKGATITKDDSSYSHDHPEPAQPAQPQIKTMVGPRPAGPWHSGAVLFWYVKWALFRGVDQDVISSQGEKSVISSDVEELHAHATHYDNKTEYMYSFLQIMTAATASFTHGANDISNAIGPYATVFQLWKDGALPEKGKADVPVWILVFGGACLVIGLWTYGYNIMRNLGNRITLQSPSRGFSMELGSAVTVILATRLKLPVSTTQCITGATVGVGLCSGTWRTINWRLVAWIYMGWFITLPVAGIISGCLMGIIINAPRWGIAAECMLWGGWRNGGAARQKKTGVGVMKEGWKRIGTV</sequence>
<dbReference type="GO" id="GO:0035435">
    <property type="term" value="P:phosphate ion transmembrane transport"/>
    <property type="evidence" value="ECO:0007669"/>
    <property type="project" value="TreeGrafter"/>
</dbReference>
<evidence type="ECO:0000256" key="2">
    <source>
        <dbReference type="ARBA" id="ARBA00022448"/>
    </source>
</evidence>
<comment type="similarity">
    <text evidence="7">Belongs to the inorganic phosphate transporter (PiT) (TC 2.A.20) family.</text>
</comment>
<evidence type="ECO:0000256" key="5">
    <source>
        <dbReference type="ARBA" id="ARBA00022989"/>
    </source>
</evidence>
<dbReference type="PANTHER" id="PTHR11101">
    <property type="entry name" value="PHOSPHATE TRANSPORTER"/>
    <property type="match status" value="1"/>
</dbReference>
<accession>A0AAJ0HZ79</accession>
<dbReference type="InterPro" id="IPR001204">
    <property type="entry name" value="Phos_transporter"/>
</dbReference>
<evidence type="ECO:0000313" key="9">
    <source>
        <dbReference type="EMBL" id="KAK3485413.1"/>
    </source>
</evidence>
<evidence type="ECO:0000313" key="10">
    <source>
        <dbReference type="Proteomes" id="UP001285908"/>
    </source>
</evidence>
<dbReference type="AlphaFoldDB" id="A0AAJ0HZ79"/>
<proteinExistence type="inferred from homology"/>
<evidence type="ECO:0000256" key="3">
    <source>
        <dbReference type="ARBA" id="ARBA00022592"/>
    </source>
</evidence>
<feature type="transmembrane region" description="Helical" evidence="7">
    <location>
        <begin position="218"/>
        <end position="244"/>
    </location>
</feature>
<protein>
    <recommendedName>
        <fullName evidence="7">Phosphate transporter</fullName>
    </recommendedName>
</protein>
<feature type="transmembrane region" description="Helical" evidence="7">
    <location>
        <begin position="44"/>
        <end position="64"/>
    </location>
</feature>
<organism evidence="9 10">
    <name type="scientific">Neurospora hispaniola</name>
    <dbReference type="NCBI Taxonomy" id="588809"/>
    <lineage>
        <taxon>Eukaryota</taxon>
        <taxon>Fungi</taxon>
        <taxon>Dikarya</taxon>
        <taxon>Ascomycota</taxon>
        <taxon>Pezizomycotina</taxon>
        <taxon>Sordariomycetes</taxon>
        <taxon>Sordariomycetidae</taxon>
        <taxon>Sordariales</taxon>
        <taxon>Sordariaceae</taxon>
        <taxon>Neurospora</taxon>
    </lineage>
</organism>
<dbReference type="RefSeq" id="XP_062688317.1">
    <property type="nucleotide sequence ID" value="XM_062841315.1"/>
</dbReference>
<feature type="transmembrane region" description="Helical" evidence="7">
    <location>
        <begin position="182"/>
        <end position="206"/>
    </location>
</feature>
<keyword evidence="2 7" id="KW-0813">Transport</keyword>
<feature type="transmembrane region" description="Helical" evidence="7">
    <location>
        <begin position="84"/>
        <end position="105"/>
    </location>
</feature>
<keyword evidence="4 7" id="KW-0812">Transmembrane</keyword>
<evidence type="ECO:0000256" key="1">
    <source>
        <dbReference type="ARBA" id="ARBA00004141"/>
    </source>
</evidence>
<evidence type="ECO:0000256" key="4">
    <source>
        <dbReference type="ARBA" id="ARBA00022692"/>
    </source>
</evidence>
<name>A0AAJ0HZ79_9PEZI</name>
<keyword evidence="6 7" id="KW-0472">Membrane</keyword>
<dbReference type="GeneID" id="87878937"/>
<evidence type="ECO:0000256" key="8">
    <source>
        <dbReference type="SAM" id="MobiDB-lite"/>
    </source>
</evidence>
<dbReference type="PANTHER" id="PTHR11101:SF80">
    <property type="entry name" value="PHOSPHATE TRANSPORTER"/>
    <property type="match status" value="1"/>
</dbReference>
<keyword evidence="3 7" id="KW-0592">Phosphate transport</keyword>
<comment type="function">
    <text evidence="7">Sodium-phosphate symporter.</text>
</comment>
<reference evidence="9 10" key="1">
    <citation type="journal article" date="2023" name="Mol. Phylogenet. Evol.">
        <title>Genome-scale phylogeny and comparative genomics of the fungal order Sordariales.</title>
        <authorList>
            <person name="Hensen N."/>
            <person name="Bonometti L."/>
            <person name="Westerberg I."/>
            <person name="Brannstrom I.O."/>
            <person name="Guillou S."/>
            <person name="Cros-Aarteil S."/>
            <person name="Calhoun S."/>
            <person name="Haridas S."/>
            <person name="Kuo A."/>
            <person name="Mondo S."/>
            <person name="Pangilinan J."/>
            <person name="Riley R."/>
            <person name="LaButti K."/>
            <person name="Andreopoulos B."/>
            <person name="Lipzen A."/>
            <person name="Chen C."/>
            <person name="Yan M."/>
            <person name="Daum C."/>
            <person name="Ng V."/>
            <person name="Clum A."/>
            <person name="Steindorff A."/>
            <person name="Ohm R.A."/>
            <person name="Martin F."/>
            <person name="Silar P."/>
            <person name="Natvig D.O."/>
            <person name="Lalanne C."/>
            <person name="Gautier V."/>
            <person name="Ament-Velasquez S.L."/>
            <person name="Kruys A."/>
            <person name="Hutchinson M.I."/>
            <person name="Powell A.J."/>
            <person name="Barry K."/>
            <person name="Miller A.N."/>
            <person name="Grigoriev I.V."/>
            <person name="Debuchy R."/>
            <person name="Gladieux P."/>
            <person name="Hiltunen Thoren M."/>
            <person name="Johannesson H."/>
        </authorList>
    </citation>
    <scope>NUCLEOTIDE SEQUENCE [LARGE SCALE GENOMIC DNA]</scope>
    <source>
        <strain evidence="9 10">FGSC 10403</strain>
    </source>
</reference>
<keyword evidence="10" id="KW-1185">Reference proteome</keyword>
<keyword evidence="5 7" id="KW-1133">Transmembrane helix</keyword>
<dbReference type="Proteomes" id="UP001285908">
    <property type="component" value="Unassembled WGS sequence"/>
</dbReference>
<feature type="compositionally biased region" description="Basic and acidic residues" evidence="8">
    <location>
        <begin position="325"/>
        <end position="345"/>
    </location>
</feature>
<feature type="transmembrane region" description="Helical" evidence="7">
    <location>
        <begin position="469"/>
        <end position="487"/>
    </location>
</feature>
<feature type="transmembrane region" description="Helical" evidence="7">
    <location>
        <begin position="150"/>
        <end position="170"/>
    </location>
</feature>
<comment type="caution">
    <text evidence="9">The sequence shown here is derived from an EMBL/GenBank/DDBJ whole genome shotgun (WGS) entry which is preliminary data.</text>
</comment>
<comment type="subcellular location">
    <subcellularLocation>
        <location evidence="1 7">Membrane</location>
        <topology evidence="1 7">Multi-pass membrane protein</topology>
    </subcellularLocation>
</comment>
<dbReference type="Pfam" id="PF01384">
    <property type="entry name" value="PHO4"/>
    <property type="match status" value="1"/>
</dbReference>
<feature type="transmembrane region" description="Helical" evidence="7">
    <location>
        <begin position="556"/>
        <end position="581"/>
    </location>
</feature>
<feature type="transmembrane region" description="Helical" evidence="7">
    <location>
        <begin position="117"/>
        <end position="138"/>
    </location>
</feature>